<dbReference type="AlphaFoldDB" id="A0A811T4N8"/>
<sequence length="488" mass="55484">MNIKELIERGESQSLEFKESLKLKDEIGETVSAFSNSDDGTVIVGVSDSGRVLGVDIGKNTLEELANYIKRNTDPQIFPSVKILEIGEKNVVMVEVEESPEKPAFFKNHAYKRIGKTNQMISSSELRKLAKESGGRVYWDGQVCEDASLDDIDEERIRQFLRKAKYERRLEIDLDILVKEALERLSLIKGDKLTNASILLFDKDPKKFFLQTKLRCARYKGTTPITFIDLKTVEGNIIDQVEKAENFVLLHIKKAAKIVGFERQEVWEYPLNALREAIVNAICHRDYACSSDITIGVFDDRVEISNPGTLPEPLTPEDLKKQHKSIPRNPLVANAFFLIRNIEQWGEGTNKIVKWCLEHGLREPDFEEIAGGFLVRFYAPEDILSLIPEPGKIDLEKVGLNERQIKALELMVNEGKAFTNKEYREHFGVSNWTCVGDMKLLEKYGFVIVEGKGKSTVYIASETPHESEKKLTKKLMVGEKKLEKRGSK</sequence>
<evidence type="ECO:0000259" key="1">
    <source>
        <dbReference type="Pfam" id="PF04326"/>
    </source>
</evidence>
<dbReference type="InterPro" id="IPR036388">
    <property type="entry name" value="WH-like_DNA-bd_sf"/>
</dbReference>
<dbReference type="Gene3D" id="1.10.10.10">
    <property type="entry name" value="Winged helix-like DNA-binding domain superfamily/Winged helix DNA-binding domain"/>
    <property type="match status" value="1"/>
</dbReference>
<dbReference type="GO" id="GO:0003677">
    <property type="term" value="F:DNA binding"/>
    <property type="evidence" value="ECO:0007669"/>
    <property type="project" value="UniProtKB-KW"/>
</dbReference>
<dbReference type="InterPro" id="IPR036390">
    <property type="entry name" value="WH_DNA-bd_sf"/>
</dbReference>
<organism evidence="2 3">
    <name type="scientific">Candidatus Argoarchaeum ethanivorans</name>
    <dbReference type="NCBI Taxonomy" id="2608793"/>
    <lineage>
        <taxon>Archaea</taxon>
        <taxon>Methanobacteriati</taxon>
        <taxon>Methanobacteriota</taxon>
        <taxon>Stenosarchaea group</taxon>
        <taxon>Methanomicrobia</taxon>
        <taxon>Methanosarcinales</taxon>
        <taxon>Methanosarcinales incertae sedis</taxon>
        <taxon>GOM Arc I cluster</taxon>
        <taxon>Candidatus Argoarchaeum</taxon>
    </lineage>
</organism>
<dbReference type="Gene3D" id="3.30.565.60">
    <property type="match status" value="1"/>
</dbReference>
<dbReference type="Pfam" id="PF04326">
    <property type="entry name" value="SLFN_AlbA_2"/>
    <property type="match status" value="1"/>
</dbReference>
<feature type="domain" description="Schlafen AlbA-2" evidence="1">
    <location>
        <begin position="11"/>
        <end position="120"/>
    </location>
</feature>
<dbReference type="PANTHER" id="PTHR30595">
    <property type="entry name" value="GLPR-RELATED TRANSCRIPTIONAL REPRESSOR"/>
    <property type="match status" value="1"/>
</dbReference>
<dbReference type="InterPro" id="IPR038461">
    <property type="entry name" value="Schlafen_AlbA_2_dom_sf"/>
</dbReference>
<evidence type="ECO:0000313" key="3">
    <source>
        <dbReference type="Proteomes" id="UP000639006"/>
    </source>
</evidence>
<dbReference type="EMBL" id="CAJHIQ010000009">
    <property type="protein sequence ID" value="CAD6492144.1"/>
    <property type="molecule type" value="Genomic_DNA"/>
</dbReference>
<dbReference type="InterPro" id="IPR007421">
    <property type="entry name" value="Schlafen_AlbA_2_dom"/>
</dbReference>
<keyword evidence="2" id="KW-0238">DNA-binding</keyword>
<protein>
    <submittedName>
        <fullName evidence="2">DNA-binding domain protein</fullName>
    </submittedName>
</protein>
<proteinExistence type="predicted"/>
<name>A0A811T4N8_9EURY</name>
<dbReference type="Pfam" id="PF13749">
    <property type="entry name" value="HATPase_c_4"/>
    <property type="match status" value="1"/>
</dbReference>
<dbReference type="Gene3D" id="3.30.950.30">
    <property type="entry name" value="Schlafen, AAA domain"/>
    <property type="match status" value="1"/>
</dbReference>
<reference evidence="2" key="1">
    <citation type="submission" date="2020-10" db="EMBL/GenBank/DDBJ databases">
        <authorList>
            <person name="Hahn C.J."/>
            <person name="Laso-Perez R."/>
            <person name="Vulcano F."/>
            <person name="Vaziourakis K.-M."/>
            <person name="Stokke R."/>
            <person name="Steen I.H."/>
            <person name="Teske A."/>
            <person name="Boetius A."/>
            <person name="Liebeke M."/>
            <person name="Amann R."/>
            <person name="Knittel K."/>
        </authorList>
    </citation>
    <scope>NUCLEOTIDE SEQUENCE</scope>
    <source>
        <strain evidence="2">Gfbio:e3339647-f889-4370-9287-4fb5cb688e4c:AG392M11_GoMArc1</strain>
    </source>
</reference>
<evidence type="ECO:0000313" key="2">
    <source>
        <dbReference type="EMBL" id="CAD6492144.1"/>
    </source>
</evidence>
<comment type="caution">
    <text evidence="2">The sequence shown here is derived from an EMBL/GenBank/DDBJ whole genome shotgun (WGS) entry which is preliminary data.</text>
</comment>
<accession>A0A811T4N8</accession>
<dbReference type="SUPFAM" id="SSF46785">
    <property type="entry name" value="Winged helix' DNA-binding domain"/>
    <property type="match status" value="1"/>
</dbReference>
<dbReference type="PANTHER" id="PTHR30595:SF6">
    <property type="entry name" value="SCHLAFEN ALBA-2 DOMAIN-CONTAINING PROTEIN"/>
    <property type="match status" value="1"/>
</dbReference>
<dbReference type="InterPro" id="IPR038475">
    <property type="entry name" value="RecG_C_sf"/>
</dbReference>
<gene>
    <name evidence="2" type="ORF">DIAAKJNI_00240</name>
</gene>
<dbReference type="Proteomes" id="UP000639006">
    <property type="component" value="Unassembled WGS sequence"/>
</dbReference>